<gene>
    <name evidence="1" type="ORF">F4821DRAFT_257298</name>
</gene>
<accession>A0ACC0D8R5</accession>
<dbReference type="Proteomes" id="UP001497680">
    <property type="component" value="Unassembled WGS sequence"/>
</dbReference>
<proteinExistence type="predicted"/>
<keyword evidence="2" id="KW-1185">Reference proteome</keyword>
<evidence type="ECO:0000313" key="2">
    <source>
        <dbReference type="Proteomes" id="UP001497680"/>
    </source>
</evidence>
<reference evidence="1 2" key="1">
    <citation type="journal article" date="2022" name="New Phytol.">
        <title>Ecological generalism drives hyperdiversity of secondary metabolite gene clusters in xylarialean endophytes.</title>
        <authorList>
            <person name="Franco M.E.E."/>
            <person name="Wisecaver J.H."/>
            <person name="Arnold A.E."/>
            <person name="Ju Y.M."/>
            <person name="Slot J.C."/>
            <person name="Ahrendt S."/>
            <person name="Moore L.P."/>
            <person name="Eastman K.E."/>
            <person name="Scott K."/>
            <person name="Konkel Z."/>
            <person name="Mondo S.J."/>
            <person name="Kuo A."/>
            <person name="Hayes R.D."/>
            <person name="Haridas S."/>
            <person name="Andreopoulos B."/>
            <person name="Riley R."/>
            <person name="LaButti K."/>
            <person name="Pangilinan J."/>
            <person name="Lipzen A."/>
            <person name="Amirebrahimi M."/>
            <person name="Yan J."/>
            <person name="Adam C."/>
            <person name="Keymanesh K."/>
            <person name="Ng V."/>
            <person name="Louie K."/>
            <person name="Northen T."/>
            <person name="Drula E."/>
            <person name="Henrissat B."/>
            <person name="Hsieh H.M."/>
            <person name="Youens-Clark K."/>
            <person name="Lutzoni F."/>
            <person name="Miadlikowska J."/>
            <person name="Eastwood D.C."/>
            <person name="Hamelin R.C."/>
            <person name="Grigoriev I.V."/>
            <person name="U'Ren J.M."/>
        </authorList>
    </citation>
    <scope>NUCLEOTIDE SEQUENCE [LARGE SCALE GENOMIC DNA]</scope>
    <source>
        <strain evidence="1 2">ER1909</strain>
    </source>
</reference>
<protein>
    <submittedName>
        <fullName evidence="1">Uncharacterized protein</fullName>
    </submittedName>
</protein>
<organism evidence="1 2">
    <name type="scientific">Hypoxylon rubiginosum</name>
    <dbReference type="NCBI Taxonomy" id="110542"/>
    <lineage>
        <taxon>Eukaryota</taxon>
        <taxon>Fungi</taxon>
        <taxon>Dikarya</taxon>
        <taxon>Ascomycota</taxon>
        <taxon>Pezizomycotina</taxon>
        <taxon>Sordariomycetes</taxon>
        <taxon>Xylariomycetidae</taxon>
        <taxon>Xylariales</taxon>
        <taxon>Hypoxylaceae</taxon>
        <taxon>Hypoxylon</taxon>
    </lineage>
</organism>
<sequence length="259" mass="27692">MISQLRAEKEFFTTEQKPSQHIALRCLYVSTKAITAPDLRILEFNLVLLIILLPLLLLLIDIITLSRLAILKIDQVPALASNPSTAPNTGNAGPITTQAATPATVPSAAATSLGPVAILPYPKPGVHTSQKPTLNKRARALSSTKRNDANRVTKPGPSGTHLPIRSLHGPNDAYKPVRGGNIDPALGAGGNDDSENDKKKTEKLQALGKDKTTGASGRTGEPANRIGAIPLLLPPKYYNHHRHEQHRPQELNAAGQAPF</sequence>
<comment type="caution">
    <text evidence="1">The sequence shown here is derived from an EMBL/GenBank/DDBJ whole genome shotgun (WGS) entry which is preliminary data.</text>
</comment>
<dbReference type="EMBL" id="MU394297">
    <property type="protein sequence ID" value="KAI6089147.1"/>
    <property type="molecule type" value="Genomic_DNA"/>
</dbReference>
<name>A0ACC0D8R5_9PEZI</name>
<evidence type="ECO:0000313" key="1">
    <source>
        <dbReference type="EMBL" id="KAI6089147.1"/>
    </source>
</evidence>